<organism evidence="1 2">
    <name type="scientific">Faecalibacterium prausnitzii SL3/3</name>
    <dbReference type="NCBI Taxonomy" id="657322"/>
    <lineage>
        <taxon>Bacteria</taxon>
        <taxon>Bacillati</taxon>
        <taxon>Bacillota</taxon>
        <taxon>Clostridia</taxon>
        <taxon>Eubacteriales</taxon>
        <taxon>Oscillospiraceae</taxon>
        <taxon>Faecalibacterium</taxon>
    </lineage>
</organism>
<dbReference type="HOGENOM" id="CLU_2219183_0_0_9"/>
<dbReference type="Proteomes" id="UP000007059">
    <property type="component" value="Chromosome"/>
</dbReference>
<sequence length="106" mass="12584">MNSKNKIVVTSWNGKSWEMTPEQIEAAYRYKEHQYRIEDAENQLDGNADWIEEEYGYSHDEIMDFADELAERFEDKFDCNVSENDDWVARIIEMFDAAGRKESNDD</sequence>
<dbReference type="PATRIC" id="fig|657322.3.peg.2180"/>
<name>D4KC86_9FIRM</name>
<gene>
    <name evidence="1" type="ORF">FPR_22700</name>
</gene>
<protein>
    <submittedName>
        <fullName evidence="1">Uncharacterized protein</fullName>
    </submittedName>
</protein>
<evidence type="ECO:0000313" key="1">
    <source>
        <dbReference type="EMBL" id="CBL02449.1"/>
    </source>
</evidence>
<dbReference type="KEGG" id="fpa:FPR_22700"/>
<proteinExistence type="predicted"/>
<accession>D4KC86</accession>
<reference evidence="1 2" key="2">
    <citation type="submission" date="2010-03" db="EMBL/GenBank/DDBJ databases">
        <authorList>
            <person name="Pajon A."/>
        </authorList>
    </citation>
    <scope>NUCLEOTIDE SEQUENCE [LARGE SCALE GENOMIC DNA]</scope>
    <source>
        <strain evidence="1 2">SL3/3</strain>
    </source>
</reference>
<dbReference type="RefSeq" id="WP_015537970.1">
    <property type="nucleotide sequence ID" value="NC_021020.1"/>
</dbReference>
<dbReference type="EMBL" id="FP929046">
    <property type="protein sequence ID" value="CBL02449.1"/>
    <property type="molecule type" value="Genomic_DNA"/>
</dbReference>
<dbReference type="AlphaFoldDB" id="D4KC86"/>
<reference evidence="1 2" key="1">
    <citation type="submission" date="2010-03" db="EMBL/GenBank/DDBJ databases">
        <title>The genome sequence of Faecalibacterium prausnitzii SL3/3.</title>
        <authorList>
            <consortium name="metaHIT consortium -- http://www.metahit.eu/"/>
            <person name="Pajon A."/>
            <person name="Turner K."/>
            <person name="Parkhill J."/>
            <person name="Duncan S."/>
            <person name="Flint H."/>
        </authorList>
    </citation>
    <scope>NUCLEOTIDE SEQUENCE [LARGE SCALE GENOMIC DNA]</scope>
    <source>
        <strain evidence="1 2">SL3/3</strain>
    </source>
</reference>
<evidence type="ECO:0000313" key="2">
    <source>
        <dbReference type="Proteomes" id="UP000007059"/>
    </source>
</evidence>